<feature type="region of interest" description="Disordered" evidence="1">
    <location>
        <begin position="379"/>
        <end position="448"/>
    </location>
</feature>
<feature type="compositionally biased region" description="Basic and acidic residues" evidence="1">
    <location>
        <begin position="554"/>
        <end position="568"/>
    </location>
</feature>
<feature type="region of interest" description="Disordered" evidence="1">
    <location>
        <begin position="598"/>
        <end position="806"/>
    </location>
</feature>
<evidence type="ECO:0000313" key="4">
    <source>
        <dbReference type="Proteomes" id="UP000027002"/>
    </source>
</evidence>
<dbReference type="InterPro" id="IPR036181">
    <property type="entry name" value="MIT_dom_sf"/>
</dbReference>
<sequence length="1174" mass="127334">MVRALRHQFQHGFNRRTFQHLRPVQNPAHTVNSSLFCLHTLDPSAHQVIPTTSPQRLRKPSSSSASRTRLPRSSSLLPPPGAVAVAATTSDALTPVYSPSEAPLFSTEFSKRTIVLPDTPPNELETDSGPLCDTGASRTDLPELPALSFSPALSLGSPSRNFKARPCSLEVLPGGDASDTDASAASPGKTESAGSSDQEPKMTHEPVREPYSPNRSRSKSRNGKSSADLTKPRTGKPPSQKAMLSQALQKANTAVQLDNTQNFEGARQSYVDACELLQQVLLKTTANEDKKKLEAIRKTYAGRIDELDRMTPLQGAKNKELPAPPGSADAQVNGESAQVDVVEVEPSNPTLHHAKATGTQYNRQRHDLQNHSDISKATRLAADQPSLHSTFSRPSQKPRSPEDRWNDSILPPQPLISRRPSTPQKPRHERVASDERGNNDSNHSGAWAGSHDGTCHFLDGSQNSWLDPIDESDGSSNTSLHSRASSVLGGAHVRCLSGDTEADFENAMDAAIEAAYDEGYEPMGSGEYDANNGSEEMVSNALRKVQEAPEGDGQTEREAYAGEDERQPGSHQESGCFYDDELSSDEEERILEEMTRDYGVEDLMSEEQLKPGVPPRPGSRAQQAHTGNDGSERRMVPDSRSLAATADRSVVKQPQQQHFIPKSLGPSVPPPKQALPDLPLTRAPSAANTVRSRCLSGQNPKQLTIRTTQLEETAAASHEEPTQTKDVPNAETELDEVVGERPQTSRSTRKLTQCSIEPPAAEEVILGSPPSRRGQPDMEDSSAARTGSPKISRLRKNFSTSSLRSLKGRNMSLSNLDDASDMSPLTPSSSGHFGVARTHAVPPVPLPAVASLRDQMDAMNPASLYLLGDYIHMPTTPGSPNSAAADSPVALEPCPNDVMLRPFWLMRCLYQTLAHPRGGYLSTKLFIPREVWKVKAVKLKNVEDKVSNCDLLTAALLKLAKVDTCDADAVLEELQALEGILEQVQITLTRKLGNEVGVHGSGVLFKEASNVVEGDGAPAVPRTASVSGKSSSFSWRRLRSKNSNLGLGGAYNSRIAGAEGSPRESATMPSLPMTPQPTTRPPKRDISHAQFVGPNAHYMSSLARLFDAVQALDQIARQVDDPGLRHADKTQVGLELCTRHVSEFFGFYICRFVLSDLSLLLDKFVKRGSEWVLT</sequence>
<feature type="compositionally biased region" description="Polar residues" evidence="1">
    <location>
        <begin position="686"/>
        <end position="711"/>
    </location>
</feature>
<gene>
    <name evidence="3" type="ORF">UV8b_04737</name>
</gene>
<evidence type="ECO:0000256" key="1">
    <source>
        <dbReference type="SAM" id="MobiDB-lite"/>
    </source>
</evidence>
<feature type="compositionally biased region" description="Polar residues" evidence="1">
    <location>
        <begin position="386"/>
        <end position="398"/>
    </location>
</feature>
<dbReference type="Proteomes" id="UP000027002">
    <property type="component" value="Chromosome 4"/>
</dbReference>
<dbReference type="GeneID" id="66065515"/>
<feature type="region of interest" description="Disordered" evidence="1">
    <location>
        <begin position="1056"/>
        <end position="1084"/>
    </location>
</feature>
<dbReference type="KEGG" id="uvi:66065515"/>
<evidence type="ECO:0000259" key="2">
    <source>
        <dbReference type="Pfam" id="PF04212"/>
    </source>
</evidence>
<feature type="compositionally biased region" description="Polar residues" evidence="1">
    <location>
        <begin position="620"/>
        <end position="629"/>
    </location>
</feature>
<evidence type="ECO:0000313" key="3">
    <source>
        <dbReference type="EMBL" id="QUC20496.1"/>
    </source>
</evidence>
<feature type="compositionally biased region" description="Basic and acidic residues" evidence="1">
    <location>
        <begin position="198"/>
        <end position="208"/>
    </location>
</feature>
<dbReference type="AlphaFoldDB" id="A0A8E5MI97"/>
<dbReference type="OrthoDB" id="1074at2759"/>
<dbReference type="SUPFAM" id="SSF116846">
    <property type="entry name" value="MIT domain"/>
    <property type="match status" value="1"/>
</dbReference>
<feature type="compositionally biased region" description="Low complexity" evidence="1">
    <location>
        <begin position="176"/>
        <end position="186"/>
    </location>
</feature>
<feature type="region of interest" description="Disordered" evidence="1">
    <location>
        <begin position="166"/>
        <end position="248"/>
    </location>
</feature>
<dbReference type="Gene3D" id="1.20.58.80">
    <property type="entry name" value="Phosphotransferase system, lactose/cellobiose-type IIA subunit"/>
    <property type="match status" value="1"/>
</dbReference>
<proteinExistence type="predicted"/>
<reference evidence="3" key="1">
    <citation type="submission" date="2020-03" db="EMBL/GenBank/DDBJ databases">
        <title>A mixture of massive structural variations and highly conserved coding sequences in Ustilaginoidea virens genome.</title>
        <authorList>
            <person name="Zhang K."/>
            <person name="Zhao Z."/>
            <person name="Zhang Z."/>
            <person name="Li Y."/>
            <person name="Hsiang T."/>
            <person name="Sun W."/>
        </authorList>
    </citation>
    <scope>NUCLEOTIDE SEQUENCE</scope>
    <source>
        <strain evidence="3">UV-8b</strain>
    </source>
</reference>
<keyword evidence="4" id="KW-1185">Reference proteome</keyword>
<organism evidence="3 4">
    <name type="scientific">Ustilaginoidea virens</name>
    <name type="common">Rice false smut fungus</name>
    <name type="synonym">Villosiclava virens</name>
    <dbReference type="NCBI Taxonomy" id="1159556"/>
    <lineage>
        <taxon>Eukaryota</taxon>
        <taxon>Fungi</taxon>
        <taxon>Dikarya</taxon>
        <taxon>Ascomycota</taxon>
        <taxon>Pezizomycotina</taxon>
        <taxon>Sordariomycetes</taxon>
        <taxon>Hypocreomycetidae</taxon>
        <taxon>Hypocreales</taxon>
        <taxon>Clavicipitaceae</taxon>
        <taxon>Ustilaginoidea</taxon>
    </lineage>
</organism>
<dbReference type="PANTHER" id="PTHR37327">
    <property type="entry name" value="CHROMOSOME 1, WHOLE GENOME SHOTGUN SEQUENCE"/>
    <property type="match status" value="1"/>
</dbReference>
<feature type="region of interest" description="Disordered" evidence="1">
    <location>
        <begin position="47"/>
        <end position="81"/>
    </location>
</feature>
<dbReference type="Pfam" id="PF04212">
    <property type="entry name" value="MIT"/>
    <property type="match status" value="1"/>
</dbReference>
<name>A0A8E5MI97_USTVR</name>
<feature type="compositionally biased region" description="Basic and acidic residues" evidence="1">
    <location>
        <begin position="429"/>
        <end position="438"/>
    </location>
</feature>
<feature type="region of interest" description="Disordered" evidence="1">
    <location>
        <begin position="812"/>
        <end position="831"/>
    </location>
</feature>
<protein>
    <recommendedName>
        <fullName evidence="2">MIT domain-containing protein</fullName>
    </recommendedName>
</protein>
<dbReference type="EMBL" id="CP072756">
    <property type="protein sequence ID" value="QUC20496.1"/>
    <property type="molecule type" value="Genomic_DNA"/>
</dbReference>
<feature type="region of interest" description="Disordered" evidence="1">
    <location>
        <begin position="116"/>
        <end position="143"/>
    </location>
</feature>
<feature type="region of interest" description="Disordered" evidence="1">
    <location>
        <begin position="545"/>
        <end position="583"/>
    </location>
</feature>
<feature type="region of interest" description="Disordered" evidence="1">
    <location>
        <begin position="316"/>
        <end position="338"/>
    </location>
</feature>
<feature type="compositionally biased region" description="Low complexity" evidence="1">
    <location>
        <begin position="60"/>
        <end position="81"/>
    </location>
</feature>
<feature type="compositionally biased region" description="Polar residues" evidence="1">
    <location>
        <begin position="742"/>
        <end position="755"/>
    </location>
</feature>
<feature type="domain" description="MIT" evidence="2">
    <location>
        <begin position="244"/>
        <end position="308"/>
    </location>
</feature>
<dbReference type="RefSeq" id="XP_042998169.1">
    <property type="nucleotide sequence ID" value="XM_043142235.1"/>
</dbReference>
<dbReference type="PANTHER" id="PTHR37327:SF1">
    <property type="entry name" value="MICROTUBULE INTERACTING AND TRANSPORT DOMAIN-CONTAINING PROTEIN"/>
    <property type="match status" value="1"/>
</dbReference>
<dbReference type="InterPro" id="IPR007330">
    <property type="entry name" value="MIT_dom"/>
</dbReference>
<accession>A0A8E5MI97</accession>